<dbReference type="Gene3D" id="1.10.10.1400">
    <property type="entry name" value="Terminase, small subunit, N-terminal DNA-binding domain, HTH motif"/>
    <property type="match status" value="1"/>
</dbReference>
<evidence type="ECO:0000256" key="2">
    <source>
        <dbReference type="ARBA" id="ARBA00023219"/>
    </source>
</evidence>
<evidence type="ECO:0000256" key="1">
    <source>
        <dbReference type="ARBA" id="ARBA00022612"/>
    </source>
</evidence>
<protein>
    <submittedName>
        <fullName evidence="3">Terminase small subunit</fullName>
    </submittedName>
</protein>
<dbReference type="InterPro" id="IPR038713">
    <property type="entry name" value="Terminase_Gp1_N_sf"/>
</dbReference>
<dbReference type="GO" id="GO:0051276">
    <property type="term" value="P:chromosome organization"/>
    <property type="evidence" value="ECO:0007669"/>
    <property type="project" value="InterPro"/>
</dbReference>
<organism evidence="3">
    <name type="scientific">Siphoviridae sp. ctTrb4</name>
    <dbReference type="NCBI Taxonomy" id="2826349"/>
    <lineage>
        <taxon>Viruses</taxon>
        <taxon>Duplodnaviria</taxon>
        <taxon>Heunggongvirae</taxon>
        <taxon>Uroviricota</taxon>
        <taxon>Caudoviricetes</taxon>
    </lineage>
</organism>
<keyword evidence="2" id="KW-0231">Viral genome packaging</keyword>
<dbReference type="InterPro" id="IPR005335">
    <property type="entry name" value="Terminase_ssu"/>
</dbReference>
<dbReference type="EMBL" id="BK014861">
    <property type="protein sequence ID" value="DAD79212.1"/>
    <property type="molecule type" value="Genomic_DNA"/>
</dbReference>
<keyword evidence="1" id="KW-1188">Viral release from host cell</keyword>
<name>A0A8S5MAF7_9CAUD</name>
<sequence>MNQRQRAFCEAYLKCGNAAEAAIKAGYSPKSARSIGQRLLTFADIREYLAQRNAQIIAENTATLEEIYSFWTVTMRDQASKPADRLKASELLSKALIVERTRKENSDQSGAGHEFDGWSDEELRGAVHLMEDLSDEEFNAIMDAYNRKKRR</sequence>
<evidence type="ECO:0000313" key="3">
    <source>
        <dbReference type="EMBL" id="DAD79212.1"/>
    </source>
</evidence>
<dbReference type="PANTHER" id="PTHR41328:SF2">
    <property type="entry name" value="TERMINASE SMALL SUBUNIT"/>
    <property type="match status" value="1"/>
</dbReference>
<proteinExistence type="predicted"/>
<reference evidence="3" key="1">
    <citation type="journal article" date="2021" name="Proc. Natl. Acad. Sci. U.S.A.">
        <title>A Catalog of Tens of Thousands of Viruses from Human Metagenomes Reveals Hidden Associations with Chronic Diseases.</title>
        <authorList>
            <person name="Tisza M.J."/>
            <person name="Buck C.B."/>
        </authorList>
    </citation>
    <scope>NUCLEOTIDE SEQUENCE</scope>
    <source>
        <strain evidence="3">CtTrb4</strain>
    </source>
</reference>
<dbReference type="Pfam" id="PF03592">
    <property type="entry name" value="Terminase_2"/>
    <property type="match status" value="1"/>
</dbReference>
<accession>A0A8S5MAF7</accession>
<dbReference type="InterPro" id="IPR052404">
    <property type="entry name" value="SPP1-like_terminase"/>
</dbReference>
<dbReference type="PANTHER" id="PTHR41328">
    <property type="entry name" value="TERMINASE SMALL SUBUNIT-RELATED"/>
    <property type="match status" value="1"/>
</dbReference>